<feature type="transmembrane region" description="Helical" evidence="1">
    <location>
        <begin position="249"/>
        <end position="267"/>
    </location>
</feature>
<reference evidence="2 3" key="1">
    <citation type="submission" date="2023-07" db="EMBL/GenBank/DDBJ databases">
        <title>Genomic Encyclopedia of Type Strains, Phase IV (KMG-IV): sequencing the most valuable type-strain genomes for metagenomic binning, comparative biology and taxonomic classification.</title>
        <authorList>
            <person name="Goeker M."/>
        </authorList>
    </citation>
    <scope>NUCLEOTIDE SEQUENCE [LARGE SCALE GENOMIC DNA]</scope>
    <source>
        <strain evidence="2 3">DSM 19598</strain>
    </source>
</reference>
<keyword evidence="1" id="KW-0472">Membrane</keyword>
<keyword evidence="3" id="KW-1185">Reference proteome</keyword>
<keyword evidence="1" id="KW-1133">Transmembrane helix</keyword>
<proteinExistence type="predicted"/>
<feature type="transmembrane region" description="Helical" evidence="1">
    <location>
        <begin position="196"/>
        <end position="212"/>
    </location>
</feature>
<name>A0ABU0FVZ6_9BACI</name>
<dbReference type="RefSeq" id="WP_307191932.1">
    <property type="nucleotide sequence ID" value="NZ_JAUSUN010000012.1"/>
</dbReference>
<evidence type="ECO:0000256" key="1">
    <source>
        <dbReference type="SAM" id="Phobius"/>
    </source>
</evidence>
<protein>
    <recommendedName>
        <fullName evidence="4">VanZ family protein</fullName>
    </recommendedName>
</protein>
<comment type="caution">
    <text evidence="2">The sequence shown here is derived from an EMBL/GenBank/DDBJ whole genome shotgun (WGS) entry which is preliminary data.</text>
</comment>
<accession>A0ABU0FVZ6</accession>
<evidence type="ECO:0008006" key="4">
    <source>
        <dbReference type="Google" id="ProtNLM"/>
    </source>
</evidence>
<dbReference type="Proteomes" id="UP001242313">
    <property type="component" value="Unassembled WGS sequence"/>
</dbReference>
<feature type="transmembrane region" description="Helical" evidence="1">
    <location>
        <begin position="157"/>
        <end position="176"/>
    </location>
</feature>
<evidence type="ECO:0000313" key="3">
    <source>
        <dbReference type="Proteomes" id="UP001242313"/>
    </source>
</evidence>
<organism evidence="2 3">
    <name type="scientific">Mesobacillus stamsii</name>
    <dbReference type="NCBI Taxonomy" id="225347"/>
    <lineage>
        <taxon>Bacteria</taxon>
        <taxon>Bacillati</taxon>
        <taxon>Bacillota</taxon>
        <taxon>Bacilli</taxon>
        <taxon>Bacillales</taxon>
        <taxon>Bacillaceae</taxon>
        <taxon>Mesobacillus</taxon>
    </lineage>
</organism>
<gene>
    <name evidence="2" type="ORF">J2S25_002302</name>
</gene>
<keyword evidence="1" id="KW-0812">Transmembrane</keyword>
<evidence type="ECO:0000313" key="2">
    <source>
        <dbReference type="EMBL" id="MDQ0414095.1"/>
    </source>
</evidence>
<feature type="transmembrane region" description="Helical" evidence="1">
    <location>
        <begin position="34"/>
        <end position="54"/>
    </location>
</feature>
<feature type="transmembrane region" description="Helical" evidence="1">
    <location>
        <begin position="131"/>
        <end position="150"/>
    </location>
</feature>
<feature type="transmembrane region" description="Helical" evidence="1">
    <location>
        <begin position="74"/>
        <end position="95"/>
    </location>
</feature>
<sequence length="274" mass="32328">MIKTRTNAPPFLLLAAVHVLLFFLLTLNRRQKQIWTLLFANIGLAYFFEYLVLILLKGYSYKPNIHKNGALDQFLGAILSQGFYVPITATLLTLYRKNRYWKLSITLIYYAIERLFLRLKIYKAYWWKPSYTVFFLMVYFSISDWFYRALIAKKKSVLVLAQYLTTEVIGLTWIYLSSVGKKVRFWPRRYHSWHEHFVLAPLYSLVCAVFFVSNSSKKGVLPRLKIFIGLTGMDWILVQAGLLKMGTNKLWNSFFHAGMIVLSRILYIKIRQKQ</sequence>
<feature type="transmembrane region" description="Helical" evidence="1">
    <location>
        <begin position="6"/>
        <end position="27"/>
    </location>
</feature>
<dbReference type="EMBL" id="JAUSUN010000012">
    <property type="protein sequence ID" value="MDQ0414095.1"/>
    <property type="molecule type" value="Genomic_DNA"/>
</dbReference>